<dbReference type="Proteomes" id="UP001262582">
    <property type="component" value="Unassembled WGS sequence"/>
</dbReference>
<feature type="chain" id="PRO_5047375998" evidence="1">
    <location>
        <begin position="26"/>
        <end position="463"/>
    </location>
</feature>
<keyword evidence="1" id="KW-0732">Signal</keyword>
<sequence length="463" mass="51424">MITFNKNFFRGTAALILLFTSCVQTDDFDLPEAELNEITIEGNLTSITAVKGNFNAETGEIYTFRDTGIYFEAYVVSSDEGGNFYKELVLQDKPENPTSGIVILVDDNSLHDSFNFGRKVFVKPDGLSLWYNNGVLQLGIQNRGNVVAIPASLIDEHLIRSEITAEIVPLKLKITDFSDRIKNLFVQVDNVQFNRNLVRDEHIFSFASENTDEYDGIRQLESCESGATAMLTTSTFADFKSLLLPQESGSIRAVLGRDFYDDFYVLALNTPRDLEFSGERCDPEFFKCGNNLNEGPEVIFNEDFTEVTTLTALANRGWRNLNVSGGSGKFKPGTSNGNRYFRISAYNTTENLLEAWLVTPGVNLDGTTGEVFSADVMASFDNATILDIYVTTDFTGNPKTTEWQLLEANIPMGPSSQNATAYTNTKIDISCLEGTVHFGFHYLGGVPDKTTTYDVDNVRVTGF</sequence>
<feature type="signal peptide" evidence="1">
    <location>
        <begin position="1"/>
        <end position="25"/>
    </location>
</feature>
<feature type="domain" description="DUF5689" evidence="2">
    <location>
        <begin position="43"/>
        <end position="273"/>
    </location>
</feature>
<evidence type="ECO:0000313" key="4">
    <source>
        <dbReference type="Proteomes" id="UP001262582"/>
    </source>
</evidence>
<accession>A0ABU3D135</accession>
<dbReference type="InterPro" id="IPR043744">
    <property type="entry name" value="DUF5689"/>
</dbReference>
<name>A0ABU3D135_9FLAO</name>
<dbReference type="NCBIfam" id="NF038128">
    <property type="entry name" value="choice_anch_J"/>
    <property type="match status" value="1"/>
</dbReference>
<dbReference type="Pfam" id="PF18942">
    <property type="entry name" value="DUF5689"/>
    <property type="match status" value="1"/>
</dbReference>
<protein>
    <submittedName>
        <fullName evidence="3">DUF5689 domain-containing protein</fullName>
    </submittedName>
</protein>
<dbReference type="Gene3D" id="2.60.120.200">
    <property type="match status" value="1"/>
</dbReference>
<comment type="caution">
    <text evidence="3">The sequence shown here is derived from an EMBL/GenBank/DDBJ whole genome shotgun (WGS) entry which is preliminary data.</text>
</comment>
<evidence type="ECO:0000259" key="2">
    <source>
        <dbReference type="Pfam" id="PF18942"/>
    </source>
</evidence>
<evidence type="ECO:0000313" key="3">
    <source>
        <dbReference type="EMBL" id="MDT0675227.1"/>
    </source>
</evidence>
<evidence type="ECO:0000256" key="1">
    <source>
        <dbReference type="SAM" id="SignalP"/>
    </source>
</evidence>
<reference evidence="3 4" key="1">
    <citation type="submission" date="2023-09" db="EMBL/GenBank/DDBJ databases">
        <authorList>
            <person name="Rey-Velasco X."/>
        </authorList>
    </citation>
    <scope>NUCLEOTIDE SEQUENCE [LARGE SCALE GENOMIC DNA]</scope>
    <source>
        <strain evidence="3 4">F117</strain>
    </source>
</reference>
<proteinExistence type="predicted"/>
<gene>
    <name evidence="3" type="ORF">RM539_01345</name>
</gene>
<dbReference type="RefSeq" id="WP_311501678.1">
    <property type="nucleotide sequence ID" value="NZ_JAVRHK010000001.1"/>
</dbReference>
<dbReference type="PROSITE" id="PS51257">
    <property type="entry name" value="PROKAR_LIPOPROTEIN"/>
    <property type="match status" value="1"/>
</dbReference>
<dbReference type="EMBL" id="JAVRHK010000001">
    <property type="protein sequence ID" value="MDT0675227.1"/>
    <property type="molecule type" value="Genomic_DNA"/>
</dbReference>
<keyword evidence="4" id="KW-1185">Reference proteome</keyword>
<organism evidence="3 4">
    <name type="scientific">Autumnicola musiva</name>
    <dbReference type="NCBI Taxonomy" id="3075589"/>
    <lineage>
        <taxon>Bacteria</taxon>
        <taxon>Pseudomonadati</taxon>
        <taxon>Bacteroidota</taxon>
        <taxon>Flavobacteriia</taxon>
        <taxon>Flavobacteriales</taxon>
        <taxon>Flavobacteriaceae</taxon>
        <taxon>Autumnicola</taxon>
    </lineage>
</organism>